<proteinExistence type="inferred from homology"/>
<name>A0AAE5GMQ0_9VIBR</name>
<protein>
    <submittedName>
        <fullName evidence="4">Alpha/beta fold hydrolase</fullName>
    </submittedName>
</protein>
<dbReference type="PRINTS" id="PR00793">
    <property type="entry name" value="PROAMNOPTASE"/>
</dbReference>
<dbReference type="AlphaFoldDB" id="A0AAE5GMQ0"/>
<accession>A0AAE5GMQ0</accession>
<dbReference type="PROSITE" id="PS51257">
    <property type="entry name" value="PROKAR_LIPOPROTEIN"/>
    <property type="match status" value="1"/>
</dbReference>
<keyword evidence="2 4" id="KW-0378">Hydrolase</keyword>
<dbReference type="SUPFAM" id="SSF53474">
    <property type="entry name" value="alpha/beta-Hydrolases"/>
    <property type="match status" value="1"/>
</dbReference>
<dbReference type="InterPro" id="IPR000073">
    <property type="entry name" value="AB_hydrolase_1"/>
</dbReference>
<dbReference type="InterPro" id="IPR029058">
    <property type="entry name" value="AB_hydrolase_fold"/>
</dbReference>
<evidence type="ECO:0000313" key="4">
    <source>
        <dbReference type="EMBL" id="NOI79625.1"/>
    </source>
</evidence>
<dbReference type="Gene3D" id="3.40.50.1820">
    <property type="entry name" value="alpha/beta hydrolase"/>
    <property type="match status" value="1"/>
</dbReference>
<comment type="similarity">
    <text evidence="1">Belongs to the peptidase S33 family.</text>
</comment>
<dbReference type="PANTHER" id="PTHR43248">
    <property type="entry name" value="2-SUCCINYL-6-HYDROXY-2,4-CYCLOHEXADIENE-1-CARBOXYLATE SYNTHASE"/>
    <property type="match status" value="1"/>
</dbReference>
<evidence type="ECO:0000259" key="3">
    <source>
        <dbReference type="Pfam" id="PF00561"/>
    </source>
</evidence>
<organism evidence="4 5">
    <name type="scientific">Vibrio tubiashii</name>
    <dbReference type="NCBI Taxonomy" id="29498"/>
    <lineage>
        <taxon>Bacteria</taxon>
        <taxon>Pseudomonadati</taxon>
        <taxon>Pseudomonadota</taxon>
        <taxon>Gammaproteobacteria</taxon>
        <taxon>Vibrionales</taxon>
        <taxon>Vibrionaceae</taxon>
        <taxon>Vibrio</taxon>
        <taxon>Vibrio oreintalis group</taxon>
    </lineage>
</organism>
<dbReference type="InterPro" id="IPR051601">
    <property type="entry name" value="Serine_prot/Carboxylest_S33"/>
</dbReference>
<dbReference type="Proteomes" id="UP000572722">
    <property type="component" value="Unassembled WGS sequence"/>
</dbReference>
<comment type="caution">
    <text evidence="4">The sequence shown here is derived from an EMBL/GenBank/DDBJ whole genome shotgun (WGS) entry which is preliminary data.</text>
</comment>
<dbReference type="EMBL" id="VTXO01000001">
    <property type="protein sequence ID" value="NOI79625.1"/>
    <property type="molecule type" value="Genomic_DNA"/>
</dbReference>
<reference evidence="4 5" key="1">
    <citation type="submission" date="2019-08" db="EMBL/GenBank/DDBJ databases">
        <title>Draft genome sequencing and comparative genomics of hatchery-associated Vibrios.</title>
        <authorList>
            <person name="Kehlet-Delgado H."/>
            <person name="Mueller R.S."/>
        </authorList>
    </citation>
    <scope>NUCLEOTIDE SEQUENCE [LARGE SCALE GENOMIC DNA]</scope>
    <source>
        <strain evidence="4 5">01-65-5-1</strain>
    </source>
</reference>
<evidence type="ECO:0000313" key="5">
    <source>
        <dbReference type="Proteomes" id="UP000572722"/>
    </source>
</evidence>
<dbReference type="PANTHER" id="PTHR43248:SF25">
    <property type="entry name" value="AB HYDROLASE-1 DOMAIN-CONTAINING PROTEIN-RELATED"/>
    <property type="match status" value="1"/>
</dbReference>
<evidence type="ECO:0000256" key="2">
    <source>
        <dbReference type="ARBA" id="ARBA00022801"/>
    </source>
</evidence>
<feature type="domain" description="AB hydrolase-1" evidence="3">
    <location>
        <begin position="104"/>
        <end position="468"/>
    </location>
</feature>
<sequence>MNRKIAVLTIAAVIAGCGGGDGGSTPSVTSNSLVNLSTLSNASAELQTVQCNQLQLVGKNYAQPNTVDSCWLLQVPEDYTQPNSKKIQIAVAKTSAQGVKKGSFVFLDGGPGGMSLNIAGYSNSHFPALSSNHDIYFVDQRGTGYSTPSLSCDFGDSGTTQQIKDCKNKYTNGGVDLEKYTNVNNALDLLVLEKKLTEANQLESGWKLYGVSYGTRLAMTMAREEQKQIAAGYQQSSAIKMMVLDGVFPIEVNGIKDMPWSNYESLDRLLEVCRRSAPYCNENTLKSDLNTRLGEIGEQYRLPLLNYLVQNSMSRTYSVVGDKKFEPVALLRLNKAQIESDIISMAIDEYSATEPDMFAGMGLSNICAEEPVKPVYHSVHSSRAKWGEHVQSVVDTSHHLGLSSEACDAWNISTVPSSNYTSMAPVTYPVLLLNGANDGQTPPAWAEVSSVKFSNKLSLTSDDGGHGIITDARDGKNICLKDIVFSAINKPETMRDIDTSCLNTSNFKYNP</sequence>
<dbReference type="Pfam" id="PF00561">
    <property type="entry name" value="Abhydrolase_1"/>
    <property type="match status" value="1"/>
</dbReference>
<gene>
    <name evidence="4" type="ORF">F0237_03035</name>
</gene>
<dbReference type="RefSeq" id="WP_171320363.1">
    <property type="nucleotide sequence ID" value="NZ_VTXO01000001.1"/>
</dbReference>
<evidence type="ECO:0000256" key="1">
    <source>
        <dbReference type="ARBA" id="ARBA00010088"/>
    </source>
</evidence>
<dbReference type="GO" id="GO:0008233">
    <property type="term" value="F:peptidase activity"/>
    <property type="evidence" value="ECO:0007669"/>
    <property type="project" value="InterPro"/>
</dbReference>
<dbReference type="GO" id="GO:0006508">
    <property type="term" value="P:proteolysis"/>
    <property type="evidence" value="ECO:0007669"/>
    <property type="project" value="InterPro"/>
</dbReference>
<dbReference type="InterPro" id="IPR002410">
    <property type="entry name" value="Peptidase_S33"/>
</dbReference>